<dbReference type="AlphaFoldDB" id="A0A8J2XJX1"/>
<dbReference type="InterPro" id="IPR044609">
    <property type="entry name" value="FKBP2/11"/>
</dbReference>
<name>A0A8J2XJX1_9MICO</name>
<dbReference type="RefSeq" id="WP_188549798.1">
    <property type="nucleotide sequence ID" value="NZ_BMFY01000003.1"/>
</dbReference>
<evidence type="ECO:0000256" key="3">
    <source>
        <dbReference type="ARBA" id="ARBA00023235"/>
    </source>
</evidence>
<evidence type="ECO:0000259" key="7">
    <source>
        <dbReference type="PROSITE" id="PS50059"/>
    </source>
</evidence>
<dbReference type="EMBL" id="BMFY01000003">
    <property type="protein sequence ID" value="GGA08803.1"/>
    <property type="molecule type" value="Genomic_DNA"/>
</dbReference>
<dbReference type="InterPro" id="IPR001179">
    <property type="entry name" value="PPIase_FKBP_dom"/>
</dbReference>
<keyword evidence="9" id="KW-1185">Reference proteome</keyword>
<comment type="catalytic activity">
    <reaction evidence="1 4 5">
        <text>[protein]-peptidylproline (omega=180) = [protein]-peptidylproline (omega=0)</text>
        <dbReference type="Rhea" id="RHEA:16237"/>
        <dbReference type="Rhea" id="RHEA-COMP:10747"/>
        <dbReference type="Rhea" id="RHEA-COMP:10748"/>
        <dbReference type="ChEBI" id="CHEBI:83833"/>
        <dbReference type="ChEBI" id="CHEBI:83834"/>
        <dbReference type="EC" id="5.2.1.8"/>
    </reaction>
</comment>
<dbReference type="PROSITE" id="PS51257">
    <property type="entry name" value="PROKAR_LIPOPROTEIN"/>
    <property type="match status" value="1"/>
</dbReference>
<comment type="caution">
    <text evidence="8">The sequence shown here is derived from an EMBL/GenBank/DDBJ whole genome shotgun (WGS) entry which is preliminary data.</text>
</comment>
<keyword evidence="3 4" id="KW-0413">Isomerase</keyword>
<evidence type="ECO:0000313" key="8">
    <source>
        <dbReference type="EMBL" id="GGA08803.1"/>
    </source>
</evidence>
<evidence type="ECO:0000256" key="4">
    <source>
        <dbReference type="PROSITE-ProRule" id="PRU00277"/>
    </source>
</evidence>
<evidence type="ECO:0000256" key="1">
    <source>
        <dbReference type="ARBA" id="ARBA00000971"/>
    </source>
</evidence>
<reference evidence="8" key="2">
    <citation type="submission" date="2020-09" db="EMBL/GenBank/DDBJ databases">
        <authorList>
            <person name="Sun Q."/>
            <person name="Zhou Y."/>
        </authorList>
    </citation>
    <scope>NUCLEOTIDE SEQUENCE</scope>
    <source>
        <strain evidence="8">CGMCC 1.12785</strain>
    </source>
</reference>
<organism evidence="8 9">
    <name type="scientific">Sediminivirga luteola</name>
    <dbReference type="NCBI Taxonomy" id="1774748"/>
    <lineage>
        <taxon>Bacteria</taxon>
        <taxon>Bacillati</taxon>
        <taxon>Actinomycetota</taxon>
        <taxon>Actinomycetes</taxon>
        <taxon>Micrococcales</taxon>
        <taxon>Brevibacteriaceae</taxon>
        <taxon>Sediminivirga</taxon>
    </lineage>
</organism>
<dbReference type="SUPFAM" id="SSF54534">
    <property type="entry name" value="FKBP-like"/>
    <property type="match status" value="2"/>
</dbReference>
<protein>
    <recommendedName>
        <fullName evidence="5">Peptidyl-prolyl cis-trans isomerase</fullName>
        <ecNumber evidence="5">5.2.1.8</ecNumber>
    </recommendedName>
</protein>
<evidence type="ECO:0000256" key="6">
    <source>
        <dbReference type="SAM" id="MobiDB-lite"/>
    </source>
</evidence>
<dbReference type="Proteomes" id="UP000616114">
    <property type="component" value="Unassembled WGS sequence"/>
</dbReference>
<accession>A0A8J2XJX1</accession>
<dbReference type="PANTHER" id="PTHR45779:SF7">
    <property type="entry name" value="PEPTIDYLPROLYL ISOMERASE"/>
    <property type="match status" value="1"/>
</dbReference>
<evidence type="ECO:0000256" key="5">
    <source>
        <dbReference type="RuleBase" id="RU003915"/>
    </source>
</evidence>
<evidence type="ECO:0000313" key="9">
    <source>
        <dbReference type="Proteomes" id="UP000616114"/>
    </source>
</evidence>
<feature type="region of interest" description="Disordered" evidence="6">
    <location>
        <begin position="21"/>
        <end position="59"/>
    </location>
</feature>
<gene>
    <name evidence="8" type="ORF">GCM10011333_09710</name>
</gene>
<dbReference type="InterPro" id="IPR046357">
    <property type="entry name" value="PPIase_dom_sf"/>
</dbReference>
<keyword evidence="2 4" id="KW-0697">Rotamase</keyword>
<dbReference type="PANTHER" id="PTHR45779">
    <property type="entry name" value="PEPTIDYLPROLYL ISOMERASE"/>
    <property type="match status" value="1"/>
</dbReference>
<dbReference type="GO" id="GO:0003755">
    <property type="term" value="F:peptidyl-prolyl cis-trans isomerase activity"/>
    <property type="evidence" value="ECO:0007669"/>
    <property type="project" value="UniProtKB-UniRule"/>
</dbReference>
<proteinExistence type="inferred from homology"/>
<reference evidence="8" key="1">
    <citation type="journal article" date="2014" name="Int. J. Syst. Evol. Microbiol.">
        <title>Complete genome sequence of Corynebacterium casei LMG S-19264T (=DSM 44701T), isolated from a smear-ripened cheese.</title>
        <authorList>
            <consortium name="US DOE Joint Genome Institute (JGI-PGF)"/>
            <person name="Walter F."/>
            <person name="Albersmeier A."/>
            <person name="Kalinowski J."/>
            <person name="Ruckert C."/>
        </authorList>
    </citation>
    <scope>NUCLEOTIDE SEQUENCE</scope>
    <source>
        <strain evidence="8">CGMCC 1.12785</strain>
    </source>
</reference>
<comment type="similarity">
    <text evidence="5">Belongs to the FKBP-type PPIase family.</text>
</comment>
<dbReference type="PROSITE" id="PS50059">
    <property type="entry name" value="FKBP_PPIASE"/>
    <property type="match status" value="1"/>
</dbReference>
<sequence length="320" mass="33537">MRTRILGAVAAVALVLSGCGSDDTDASPEAEQPTPIAVEDASSTSLDEVTVEGEPGERPEVSFEAPLVIEGSEHTVVHEGDGDNVGENQQVTANMTLVSGNTGEELSSSYETGQPSGFPTDTEQISQSLYDAVMEVPVGSRVLLSYNGPARQGEVTQTLIYVIDITGAEEIPEPLSRAEGEEVDPVEGLPEVSRGEDGQPSISTPEGDAPGELTVEPTIQGDGPEITEGQTVTVHYTGWLWDGGEQFDSSWERGEPFVVQDVPNGPVIEGWNQALLGQNVGSQILVVIPPEQGYGEAGAGENIPPNATLVFVIDILSSVG</sequence>
<feature type="region of interest" description="Disordered" evidence="6">
    <location>
        <begin position="172"/>
        <end position="212"/>
    </location>
</feature>
<evidence type="ECO:0000256" key="2">
    <source>
        <dbReference type="ARBA" id="ARBA00023110"/>
    </source>
</evidence>
<dbReference type="Pfam" id="PF00254">
    <property type="entry name" value="FKBP_C"/>
    <property type="match status" value="1"/>
</dbReference>
<dbReference type="EC" id="5.2.1.8" evidence="5"/>
<feature type="domain" description="PPIase FKBP-type" evidence="7">
    <location>
        <begin position="229"/>
        <end position="319"/>
    </location>
</feature>
<feature type="region of interest" description="Disordered" evidence="6">
    <location>
        <begin position="102"/>
        <end position="121"/>
    </location>
</feature>
<dbReference type="Gene3D" id="3.10.50.40">
    <property type="match status" value="2"/>
</dbReference>